<organism evidence="1 2">
    <name type="scientific">Hypsizygus marmoreus</name>
    <name type="common">White beech mushroom</name>
    <name type="synonym">Agaricus marmoreus</name>
    <dbReference type="NCBI Taxonomy" id="39966"/>
    <lineage>
        <taxon>Eukaryota</taxon>
        <taxon>Fungi</taxon>
        <taxon>Dikarya</taxon>
        <taxon>Basidiomycota</taxon>
        <taxon>Agaricomycotina</taxon>
        <taxon>Agaricomycetes</taxon>
        <taxon>Agaricomycetidae</taxon>
        <taxon>Agaricales</taxon>
        <taxon>Tricholomatineae</taxon>
        <taxon>Lyophyllaceae</taxon>
        <taxon>Hypsizygus</taxon>
    </lineage>
</organism>
<dbReference type="Proteomes" id="UP000076154">
    <property type="component" value="Unassembled WGS sequence"/>
</dbReference>
<dbReference type="STRING" id="39966.A0A369JJF6"/>
<evidence type="ECO:0000313" key="1">
    <source>
        <dbReference type="EMBL" id="RDB19534.1"/>
    </source>
</evidence>
<name>A0A369JJF6_HYPMA</name>
<keyword evidence="2" id="KW-1185">Reference proteome</keyword>
<dbReference type="EMBL" id="LUEZ02000079">
    <property type="protein sequence ID" value="RDB19534.1"/>
    <property type="molecule type" value="Genomic_DNA"/>
</dbReference>
<evidence type="ECO:0008006" key="3">
    <source>
        <dbReference type="Google" id="ProtNLM"/>
    </source>
</evidence>
<comment type="caution">
    <text evidence="1">The sequence shown here is derived from an EMBL/GenBank/DDBJ whole genome shotgun (WGS) entry which is preliminary data.</text>
</comment>
<gene>
    <name evidence="1" type="ORF">Hypma_013392</name>
</gene>
<reference evidence="1" key="1">
    <citation type="submission" date="2018-04" db="EMBL/GenBank/DDBJ databases">
        <title>Whole genome sequencing of Hypsizygus marmoreus.</title>
        <authorList>
            <person name="Choi I.-G."/>
            <person name="Min B."/>
            <person name="Kim J.-G."/>
            <person name="Kim S."/>
            <person name="Oh Y.-L."/>
            <person name="Kong W.-S."/>
            <person name="Park H."/>
            <person name="Jeong J."/>
            <person name="Song E.-S."/>
        </authorList>
    </citation>
    <scope>NUCLEOTIDE SEQUENCE [LARGE SCALE GENOMIC DNA]</scope>
    <source>
        <strain evidence="1">51987-8</strain>
    </source>
</reference>
<sequence length="372" mass="40881">MLLADHALAILEEAENWAWPVTRHLQASGQVGGKFKAITPKLLACLIRESEKLGGSVAEEFWKELGECSPGVRENVQKLKVTPLVPSMNIIDAVFCGQEIDKIDFTPVFKMAQEFFTHLIIAFNNPGGRKSPVPGSVSDVIGLSTNELLELLEAHGDYGVRHQASLRELAFRRDGVTCPFTGRLLRRIPSNRQLPGITSRVAHIIPDGIHTDPEGDILKCIATFAGSSTRDLVAHNLNNIGNVLNLTADYHDEYDYLLWGIEASEDDTGNVRYIYRDFFTGISQMSTNDGHEIKFGRGLEGEKLGKGPLPALCNLALGVRRVMKMSGASGLVSQIEEDADDTGLPEFFLPSEDFCRIVDAKLVLNGGLYDMN</sequence>
<protein>
    <recommendedName>
        <fullName evidence="3">HNH nuclease domain-containing protein</fullName>
    </recommendedName>
</protein>
<dbReference type="InParanoid" id="A0A369JJF6"/>
<proteinExistence type="predicted"/>
<accession>A0A369JJF6</accession>
<dbReference type="AlphaFoldDB" id="A0A369JJF6"/>
<dbReference type="OrthoDB" id="2833246at2759"/>
<evidence type="ECO:0000313" key="2">
    <source>
        <dbReference type="Proteomes" id="UP000076154"/>
    </source>
</evidence>